<feature type="compositionally biased region" description="Acidic residues" evidence="1">
    <location>
        <begin position="168"/>
        <end position="178"/>
    </location>
</feature>
<sequence>MASRGTSISDRCVGSQGGRVVRFALDFVEFIDYPDVLSSCYISTTSSLLSQYFTHEEYPLPAWYIKMPAPFSRLQLAAALIEYDNDDEDPSKPRKNAQDSAIFLPFRNRPIRPPPRPESRNTDYLRVPLPSETASISPRDSVPLDRRSRGSLDALRNPFGRDSTYDGGLEEEEEEDLEVDLASWGLDALVPKDKDKKHSRKKTKSDALPNPYQQQSVPVREAGKPHSRTMSVNMLNGLGEGGAFLDSQSHHSLGPRRHSIGDPLDLPAAHSSEPIVPPRSRSPSVHALIDNLPLSSPLHSVPFPSSETVRSPSPTADGAERPRAQSSLSIVSRAILADDARPTSSASRFDPRSARGRTLSSGSMGNMLASSPLPEEDNPFAVRPPSPSRMSRFDPKAQRARTISHGTMATQMMLDDDATDAGPPRERRYSRLDLMRPKVLIMPSPLQTQVQSSSGPSLVPREGFELSTDGRPLPPGARASRRASATLSVLEPGLNATPVPSNSFIPNPRNSLTLSQLTFRNTLLVDGQPDVAYVDIEGRLKRATQDGEKIEPEPEPEPEPQPQPEISVVQVEETPEHKRPAGKLYGRSLIDDLEARKAEMRGKQRVFRGDDRPSMMARSSTLIAPEELKRPSSQHINSFSSQPNLTRRNSVNAKPLLDFNEEIPGAPRQSLHPGGGLGLSGNTKSVFGVDTLWERELAKLRIIEEQERQAEEERRKREAEEAARALKKKGKKKKGKGKEKEEGEFAGAVSPAPEGSPVVSEDKPPSPSLVLPEIPKTVIRRAPPPPGDDDDGSDDDSDSSDAPAPAPRQQVSGWHSDEEEQGPRRTTGTGPRFPQSGPPRLPQVVPEDDESSEEDVPLVATIGRAVERQTRRRTGGDDESSDEEKPLVALLDKTKRKLSSVSGNSLSPRSPQPGGPGVNTGEDDEDDDKPLGLRVSRIPAFGSTHNEDDDDKPLGLHPEQLRKSQFFMAAQQQQQQQMLAQAQMAQMQHSMMYAAAPSLMGSGFFGPPVPPPMMMYPQLPPTPPPMQDASKFGRVDKWRHDVAVEGER</sequence>
<feature type="region of interest" description="Disordered" evidence="1">
    <location>
        <begin position="536"/>
        <end position="565"/>
    </location>
</feature>
<reference evidence="2" key="1">
    <citation type="submission" date="2014-01" db="EMBL/GenBank/DDBJ databases">
        <title>The genome of the white-rot fungus Pycnoporus cinnabarinus: a basidiomycete model with a versatile arsenal for lignocellulosic biomass breakdown.</title>
        <authorList>
            <person name="Levasseur A."/>
            <person name="Lomascolo A."/>
            <person name="Ruiz-Duenas F.J."/>
            <person name="Uzan E."/>
            <person name="Piumi F."/>
            <person name="Kues U."/>
            <person name="Ram A.F.J."/>
            <person name="Murat C."/>
            <person name="Haon M."/>
            <person name="Benoit I."/>
            <person name="Arfi Y."/>
            <person name="Chevret D."/>
            <person name="Drula E."/>
            <person name="Kwon M.J."/>
            <person name="Gouret P."/>
            <person name="Lesage-Meessen L."/>
            <person name="Lombard V."/>
            <person name="Mariette J."/>
            <person name="Noirot C."/>
            <person name="Park J."/>
            <person name="Patyshakuliyeva A."/>
            <person name="Wieneger R.A.B."/>
            <person name="Wosten H.A.B."/>
            <person name="Martin F."/>
            <person name="Coutinho P.M."/>
            <person name="de Vries R."/>
            <person name="Martinez A.T."/>
            <person name="Klopp C."/>
            <person name="Pontarotti P."/>
            <person name="Henrissat B."/>
            <person name="Record E."/>
        </authorList>
    </citation>
    <scope>NUCLEOTIDE SEQUENCE [LARGE SCALE GENOMIC DNA]</scope>
    <source>
        <strain evidence="2">BRFM137</strain>
    </source>
</reference>
<evidence type="ECO:0000313" key="3">
    <source>
        <dbReference type="Proteomes" id="UP000029665"/>
    </source>
</evidence>
<feature type="region of interest" description="Disordered" evidence="1">
    <location>
        <begin position="85"/>
        <end position="178"/>
    </location>
</feature>
<feature type="compositionally biased region" description="Acidic residues" evidence="1">
    <location>
        <begin position="787"/>
        <end position="799"/>
    </location>
</feature>
<accession>A0A060SAW3</accession>
<feature type="compositionally biased region" description="Polar residues" evidence="1">
    <location>
        <begin position="899"/>
        <end position="909"/>
    </location>
</feature>
<comment type="caution">
    <text evidence="2">The sequence shown here is derived from an EMBL/GenBank/DDBJ whole genome shotgun (WGS) entry which is preliminary data.</text>
</comment>
<dbReference type="OMA" id="IMPSPLQ"/>
<feature type="region of interest" description="Disordered" evidence="1">
    <location>
        <begin position="1016"/>
        <end position="1035"/>
    </location>
</feature>
<feature type="compositionally biased region" description="Polar residues" evidence="1">
    <location>
        <begin position="631"/>
        <end position="649"/>
    </location>
</feature>
<gene>
    <name evidence="2" type="ORF">BN946_scf184908.g94</name>
</gene>
<feature type="region of interest" description="Disordered" evidence="1">
    <location>
        <begin position="627"/>
        <end position="649"/>
    </location>
</feature>
<feature type="compositionally biased region" description="Polar residues" evidence="1">
    <location>
        <begin position="296"/>
        <end position="314"/>
    </location>
</feature>
<feature type="compositionally biased region" description="Pro residues" evidence="1">
    <location>
        <begin position="1016"/>
        <end position="1026"/>
    </location>
</feature>
<proteinExistence type="predicted"/>
<dbReference type="STRING" id="5643.A0A060SAW3"/>
<feature type="region of interest" description="Disordered" evidence="1">
    <location>
        <begin position="446"/>
        <end position="484"/>
    </location>
</feature>
<feature type="region of interest" description="Disordered" evidence="1">
    <location>
        <begin position="190"/>
        <end position="226"/>
    </location>
</feature>
<feature type="region of interest" description="Disordered" evidence="1">
    <location>
        <begin position="707"/>
        <end position="957"/>
    </location>
</feature>
<dbReference type="AlphaFoldDB" id="A0A060SAW3"/>
<evidence type="ECO:0000256" key="1">
    <source>
        <dbReference type="SAM" id="MobiDB-lite"/>
    </source>
</evidence>
<name>A0A060SAW3_PYCCI</name>
<feature type="region of interest" description="Disordered" evidence="1">
    <location>
        <begin position="296"/>
        <end position="400"/>
    </location>
</feature>
<evidence type="ECO:0000313" key="2">
    <source>
        <dbReference type="EMBL" id="CDO71336.1"/>
    </source>
</evidence>
<feature type="region of interest" description="Disordered" evidence="1">
    <location>
        <begin position="241"/>
        <end position="284"/>
    </location>
</feature>
<feature type="compositionally biased region" description="Basic and acidic residues" evidence="1">
    <location>
        <begin position="536"/>
        <end position="552"/>
    </location>
</feature>
<feature type="compositionally biased region" description="Acidic residues" evidence="1">
    <location>
        <begin position="846"/>
        <end position="856"/>
    </location>
</feature>
<keyword evidence="3" id="KW-1185">Reference proteome</keyword>
<feature type="compositionally biased region" description="Polar residues" evidence="1">
    <location>
        <begin position="446"/>
        <end position="456"/>
    </location>
</feature>
<dbReference type="OrthoDB" id="2564267at2759"/>
<protein>
    <submittedName>
        <fullName evidence="2">Uncharacterized protein</fullName>
    </submittedName>
</protein>
<feature type="compositionally biased region" description="Basic and acidic residues" evidence="1">
    <location>
        <begin position="707"/>
        <end position="724"/>
    </location>
</feature>
<dbReference type="Proteomes" id="UP000029665">
    <property type="component" value="Unassembled WGS sequence"/>
</dbReference>
<organism evidence="2 3">
    <name type="scientific">Pycnoporus cinnabarinus</name>
    <name type="common">Cinnabar-red polypore</name>
    <name type="synonym">Trametes cinnabarina</name>
    <dbReference type="NCBI Taxonomy" id="5643"/>
    <lineage>
        <taxon>Eukaryota</taxon>
        <taxon>Fungi</taxon>
        <taxon>Dikarya</taxon>
        <taxon>Basidiomycota</taxon>
        <taxon>Agaricomycotina</taxon>
        <taxon>Agaricomycetes</taxon>
        <taxon>Polyporales</taxon>
        <taxon>Polyporaceae</taxon>
        <taxon>Trametes</taxon>
    </lineage>
</organism>
<dbReference type="HOGENOM" id="CLU_014992_0_0_1"/>
<feature type="compositionally biased region" description="Low complexity" evidence="1">
    <location>
        <begin position="271"/>
        <end position="284"/>
    </location>
</feature>
<feature type="compositionally biased region" description="Basic residues" evidence="1">
    <location>
        <begin position="725"/>
        <end position="737"/>
    </location>
</feature>
<dbReference type="EMBL" id="CCBP010000100">
    <property type="protein sequence ID" value="CDO71336.1"/>
    <property type="molecule type" value="Genomic_DNA"/>
</dbReference>
<feature type="region of interest" description="Disordered" evidence="1">
    <location>
        <begin position="663"/>
        <end position="682"/>
    </location>
</feature>